<evidence type="ECO:0000313" key="2">
    <source>
        <dbReference type="Proteomes" id="UP000558089"/>
    </source>
</evidence>
<reference evidence="1 2" key="1">
    <citation type="submission" date="2020-01" db="EMBL/GenBank/DDBJ databases">
        <title>Draft Genome Analysis of Muricauda sp. HICW Isolated from coastal seawater of PR China.</title>
        <authorList>
            <person name="Chen M.-X."/>
        </authorList>
    </citation>
    <scope>NUCLEOTIDE SEQUENCE [LARGE SCALE GENOMIC DNA]</scope>
    <source>
        <strain evidence="1 2">HICW</strain>
    </source>
</reference>
<dbReference type="Proteomes" id="UP000558089">
    <property type="component" value="Unassembled WGS sequence"/>
</dbReference>
<dbReference type="EMBL" id="WYET01000004">
    <property type="protein sequence ID" value="NVN18501.1"/>
    <property type="molecule type" value="Genomic_DNA"/>
</dbReference>
<accession>A0A850NBB7</accession>
<proteinExistence type="predicted"/>
<dbReference type="AlphaFoldDB" id="A0A850NBB7"/>
<gene>
    <name evidence="1" type="ORF">GUA46_09115</name>
</gene>
<protein>
    <submittedName>
        <fullName evidence="1">Uncharacterized protein</fullName>
    </submittedName>
</protein>
<evidence type="ECO:0000313" key="1">
    <source>
        <dbReference type="EMBL" id="NVN18501.1"/>
    </source>
</evidence>
<dbReference type="RefSeq" id="WP_176620235.1">
    <property type="nucleotide sequence ID" value="NZ_WYET01000004.1"/>
</dbReference>
<comment type="caution">
    <text evidence="1">The sequence shown here is derived from an EMBL/GenBank/DDBJ whole genome shotgun (WGS) entry which is preliminary data.</text>
</comment>
<name>A0A850NBB7_9FLAO</name>
<keyword evidence="2" id="KW-1185">Reference proteome</keyword>
<sequence length="134" mass="16442">MSLNLKNRNVSGVLLAYVKMGSESFYCMAETEYWIGEYWNGYIDLTLGNLESQYFKFLKRFRLDYRELRMEYKKLDLNDVFGREGNKPCLYVDFDNKYFASYYQEQELERRVPKKWKGEYRKVTDLIPVEYKYW</sequence>
<organism evidence="1 2">
    <name type="scientific">Flagellimonas chongwuensis</name>
    <dbReference type="NCBI Taxonomy" id="2697365"/>
    <lineage>
        <taxon>Bacteria</taxon>
        <taxon>Pseudomonadati</taxon>
        <taxon>Bacteroidota</taxon>
        <taxon>Flavobacteriia</taxon>
        <taxon>Flavobacteriales</taxon>
        <taxon>Flavobacteriaceae</taxon>
        <taxon>Flagellimonas</taxon>
    </lineage>
</organism>